<dbReference type="AlphaFoldDB" id="A0A923HVQ4"/>
<accession>A0A923HVQ4</accession>
<dbReference type="SUPFAM" id="SSF103025">
    <property type="entry name" value="Folate-binding domain"/>
    <property type="match status" value="1"/>
</dbReference>
<gene>
    <name evidence="4" type="ORF">GH810_07315</name>
</gene>
<comment type="caution">
    <text evidence="4">The sequence shown here is derived from an EMBL/GenBank/DDBJ whole genome shotgun (WGS) entry which is preliminary data.</text>
</comment>
<dbReference type="GO" id="GO:0016740">
    <property type="term" value="F:transferase activity"/>
    <property type="evidence" value="ECO:0007669"/>
    <property type="project" value="UniProtKB-KW"/>
</dbReference>
<dbReference type="PANTHER" id="PTHR43757:SF2">
    <property type="entry name" value="AMINOMETHYLTRANSFERASE, MITOCHONDRIAL"/>
    <property type="match status" value="1"/>
</dbReference>
<dbReference type="SUPFAM" id="SSF101790">
    <property type="entry name" value="Aminomethyltransferase beta-barrel domain"/>
    <property type="match status" value="1"/>
</dbReference>
<dbReference type="Pfam" id="PF01571">
    <property type="entry name" value="GCV_T"/>
    <property type="match status" value="1"/>
</dbReference>
<feature type="domain" description="Aminomethyltransferase C-terminal" evidence="3">
    <location>
        <begin position="254"/>
        <end position="318"/>
    </location>
</feature>
<feature type="domain" description="GCVT N-terminal" evidence="2">
    <location>
        <begin position="5"/>
        <end position="236"/>
    </location>
</feature>
<organism evidence="4 5">
    <name type="scientific">Acetobacterium paludosum</name>
    <dbReference type="NCBI Taxonomy" id="52693"/>
    <lineage>
        <taxon>Bacteria</taxon>
        <taxon>Bacillati</taxon>
        <taxon>Bacillota</taxon>
        <taxon>Clostridia</taxon>
        <taxon>Eubacteriales</taxon>
        <taxon>Eubacteriaceae</taxon>
        <taxon>Acetobacterium</taxon>
    </lineage>
</organism>
<evidence type="ECO:0000256" key="1">
    <source>
        <dbReference type="PIRSR" id="PIRSR006487-1"/>
    </source>
</evidence>
<evidence type="ECO:0000259" key="3">
    <source>
        <dbReference type="Pfam" id="PF08669"/>
    </source>
</evidence>
<evidence type="ECO:0000259" key="2">
    <source>
        <dbReference type="Pfam" id="PF01571"/>
    </source>
</evidence>
<dbReference type="InterPro" id="IPR013977">
    <property type="entry name" value="GcvT_C"/>
</dbReference>
<dbReference type="InterPro" id="IPR029043">
    <property type="entry name" value="GcvT/YgfZ_C"/>
</dbReference>
<sequence>MLSRDDSVKKQHLAVRNSVGWYDFTHKLLEVTGADATEFLDKIFVNNIAKAKVGGAKYTLMLNEDGIIIDDVIVFHMEEDKYWVSTLYINELISWFDAHRGESKIAYKNITPDWKMYSVQGPKSKDLVNALVTEKIDDQKFFTIRDNKIDNIPVKVARSGYTGEKVGYEIYVAPENTGVLEAKITENGKAFDAMQITEVDVMVLTLAAEKGFILMLDIADTNPFEVGFEGTINWEKDFIGKKALEMIKNEKPKRQLLGFIVDDIDARIYGGPHGATVMANGEVAGKVTKFAHGFTIGKNIGYALVETAKAKIGDTVTINGYEAVLKDKKLS</sequence>
<dbReference type="InterPro" id="IPR028896">
    <property type="entry name" value="GcvT/YgfZ/DmdA"/>
</dbReference>
<dbReference type="Gene3D" id="3.30.1360.120">
    <property type="entry name" value="Probable tRNA modification gtpase trme, domain 1"/>
    <property type="match status" value="1"/>
</dbReference>
<proteinExistence type="predicted"/>
<keyword evidence="4" id="KW-0808">Transferase</keyword>
<evidence type="ECO:0000313" key="4">
    <source>
        <dbReference type="EMBL" id="MBC3888115.1"/>
    </source>
</evidence>
<keyword evidence="5" id="KW-1185">Reference proteome</keyword>
<dbReference type="PIRSF" id="PIRSF006487">
    <property type="entry name" value="GcvT"/>
    <property type="match status" value="1"/>
</dbReference>
<feature type="binding site" evidence="1">
    <location>
        <position position="169"/>
    </location>
    <ligand>
        <name>substrate</name>
    </ligand>
</feature>
<dbReference type="OrthoDB" id="9774591at2"/>
<dbReference type="Pfam" id="PF08669">
    <property type="entry name" value="GCV_T_C"/>
    <property type="match status" value="1"/>
</dbReference>
<evidence type="ECO:0000313" key="5">
    <source>
        <dbReference type="Proteomes" id="UP000616595"/>
    </source>
</evidence>
<dbReference type="Proteomes" id="UP000616595">
    <property type="component" value="Unassembled WGS sequence"/>
</dbReference>
<dbReference type="EMBL" id="WJBD01000007">
    <property type="protein sequence ID" value="MBC3888115.1"/>
    <property type="molecule type" value="Genomic_DNA"/>
</dbReference>
<name>A0A923HVQ4_9FIRM</name>
<dbReference type="InterPro" id="IPR006222">
    <property type="entry name" value="GCVT_N"/>
</dbReference>
<dbReference type="PANTHER" id="PTHR43757">
    <property type="entry name" value="AMINOMETHYLTRANSFERASE"/>
    <property type="match status" value="1"/>
</dbReference>
<reference evidence="4" key="1">
    <citation type="submission" date="2019-10" db="EMBL/GenBank/DDBJ databases">
        <authorList>
            <person name="Ross D.E."/>
            <person name="Gulliver D."/>
        </authorList>
    </citation>
    <scope>NUCLEOTIDE SEQUENCE</scope>
    <source>
        <strain evidence="4">DER-2019</strain>
    </source>
</reference>
<dbReference type="InterPro" id="IPR027266">
    <property type="entry name" value="TrmE/GcvT-like"/>
</dbReference>
<protein>
    <submittedName>
        <fullName evidence="4">Aminomethyl transferase family protein</fullName>
    </submittedName>
</protein>
<reference evidence="4" key="2">
    <citation type="submission" date="2020-10" db="EMBL/GenBank/DDBJ databases">
        <title>Comparative genomics of the Acetobacterium genus.</title>
        <authorList>
            <person name="Marshall C."/>
            <person name="May H."/>
            <person name="Norman S."/>
        </authorList>
    </citation>
    <scope>NUCLEOTIDE SEQUENCE</scope>
    <source>
        <strain evidence="4">DER-2019</strain>
    </source>
</reference>